<reference evidence="2" key="1">
    <citation type="journal article" date="2014" name="Int. J. Syst. Evol. Microbiol.">
        <title>Complete genome sequence of Corynebacterium casei LMG S-19264T (=DSM 44701T), isolated from a smear-ripened cheese.</title>
        <authorList>
            <consortium name="US DOE Joint Genome Institute (JGI-PGF)"/>
            <person name="Walter F."/>
            <person name="Albersmeier A."/>
            <person name="Kalinowski J."/>
            <person name="Ruckert C."/>
        </authorList>
    </citation>
    <scope>NUCLEOTIDE SEQUENCE</scope>
    <source>
        <strain evidence="2">CGMCC 1.12924</strain>
    </source>
</reference>
<dbReference type="EMBL" id="BMGK01000002">
    <property type="protein sequence ID" value="GGD85440.1"/>
    <property type="molecule type" value="Genomic_DNA"/>
</dbReference>
<proteinExistence type="predicted"/>
<evidence type="ECO:0000259" key="1">
    <source>
        <dbReference type="Pfam" id="PF13524"/>
    </source>
</evidence>
<dbReference type="Proteomes" id="UP000652231">
    <property type="component" value="Unassembled WGS sequence"/>
</dbReference>
<dbReference type="Gene3D" id="3.40.50.2000">
    <property type="entry name" value="Glycogen Phosphorylase B"/>
    <property type="match status" value="1"/>
</dbReference>
<dbReference type="Pfam" id="PF13524">
    <property type="entry name" value="Glyco_trans_1_2"/>
    <property type="match status" value="1"/>
</dbReference>
<gene>
    <name evidence="2" type="primary">wbsE</name>
    <name evidence="2" type="ORF">GCM10011312_06840</name>
</gene>
<keyword evidence="3" id="KW-1185">Reference proteome</keyword>
<dbReference type="RefSeq" id="WP_188439494.1">
    <property type="nucleotide sequence ID" value="NZ_BMGK01000002.1"/>
</dbReference>
<reference evidence="2" key="2">
    <citation type="submission" date="2020-09" db="EMBL/GenBank/DDBJ databases">
        <authorList>
            <person name="Sun Q."/>
            <person name="Zhou Y."/>
        </authorList>
    </citation>
    <scope>NUCLEOTIDE SEQUENCE</scope>
    <source>
        <strain evidence="2">CGMCC 1.12924</strain>
    </source>
</reference>
<dbReference type="InterPro" id="IPR055259">
    <property type="entry name" value="YkvP/CgeB_Glyco_trans-like"/>
</dbReference>
<comment type="caution">
    <text evidence="2">The sequence shown here is derived from an EMBL/GenBank/DDBJ whole genome shotgun (WGS) entry which is preliminary data.</text>
</comment>
<protein>
    <submittedName>
        <fullName evidence="2">Glycosyl transferase family 1</fullName>
    </submittedName>
</protein>
<accession>A0A8J2Y5H7</accession>
<feature type="domain" description="Spore protein YkvP/CgeB glycosyl transferase-like" evidence="1">
    <location>
        <begin position="254"/>
        <end position="374"/>
    </location>
</feature>
<dbReference type="AlphaFoldDB" id="A0A8J2Y5H7"/>
<evidence type="ECO:0000313" key="2">
    <source>
        <dbReference type="EMBL" id="GGD85440.1"/>
    </source>
</evidence>
<sequence>MKILLLGEYSHLHNTFKKGLEALGHQVILVGDGDGFKNFPVDLSIRPKSSDSYFIKPFRKLIFKMFKFDIALLERGLRFYFYKNQLRGFDIVQLINEKPIKTTPAFERYLLKKVFKNNTKSFLLSCGIDYLSVQFMLNKGFKYSLMNPYFENPQVKNEFQYIFEYTTEAHKKTHQLVYEHCKGVIATDFDYVLPLKGHPLFLGLIPNPVDCESIQQLQLKPENNIKVFLGINRGTYVKKGIPFFEKALEILKTKYPDTLEITIVENIPYNKYITLFDQAHILLDQVYAYDQGYNALEAMAKGKVVFTGAEKEFLEHYKLKEDEVCINALPNVDAIVKKLSWLIENPGEIEKIGHNARAFIEREHHYIKVAERYLESWKKVD</sequence>
<name>A0A8J2Y5H7_9FLAO</name>
<keyword evidence="2" id="KW-0808">Transferase</keyword>
<organism evidence="2 3">
    <name type="scientific">Planktosalinus lacus</name>
    <dbReference type="NCBI Taxonomy" id="1526573"/>
    <lineage>
        <taxon>Bacteria</taxon>
        <taxon>Pseudomonadati</taxon>
        <taxon>Bacteroidota</taxon>
        <taxon>Flavobacteriia</taxon>
        <taxon>Flavobacteriales</taxon>
        <taxon>Flavobacteriaceae</taxon>
        <taxon>Planktosalinus</taxon>
    </lineage>
</organism>
<dbReference type="GO" id="GO:0016740">
    <property type="term" value="F:transferase activity"/>
    <property type="evidence" value="ECO:0007669"/>
    <property type="project" value="UniProtKB-KW"/>
</dbReference>
<dbReference type="SUPFAM" id="SSF53756">
    <property type="entry name" value="UDP-Glycosyltransferase/glycogen phosphorylase"/>
    <property type="match status" value="1"/>
</dbReference>
<evidence type="ECO:0000313" key="3">
    <source>
        <dbReference type="Proteomes" id="UP000652231"/>
    </source>
</evidence>